<dbReference type="STRING" id="57704.SAMN04489793_3886"/>
<evidence type="ECO:0000256" key="3">
    <source>
        <dbReference type="ARBA" id="ARBA00022692"/>
    </source>
</evidence>
<dbReference type="GO" id="GO:0005886">
    <property type="term" value="C:plasma membrane"/>
    <property type="evidence" value="ECO:0007669"/>
    <property type="project" value="UniProtKB-SubCell"/>
</dbReference>
<evidence type="ECO:0000256" key="6">
    <source>
        <dbReference type="SAM" id="Phobius"/>
    </source>
</evidence>
<evidence type="ECO:0000256" key="4">
    <source>
        <dbReference type="ARBA" id="ARBA00022989"/>
    </source>
</evidence>
<dbReference type="InterPro" id="IPR036259">
    <property type="entry name" value="MFS_trans_sf"/>
</dbReference>
<keyword evidence="2" id="KW-1003">Cell membrane</keyword>
<dbReference type="CDD" id="cd17324">
    <property type="entry name" value="MFS_NepI_like"/>
    <property type="match status" value="1"/>
</dbReference>
<dbReference type="AlphaFoldDB" id="A0A1H4XN71"/>
<name>A0A1H4XN71_TSUTY</name>
<dbReference type="RefSeq" id="WP_082791185.1">
    <property type="nucleotide sequence ID" value="NZ_CBDRGN010000003.1"/>
</dbReference>
<accession>A0A1H4XN71</accession>
<organism evidence="8 9">
    <name type="scientific">Tsukamurella tyrosinosolvens</name>
    <dbReference type="NCBI Taxonomy" id="57704"/>
    <lineage>
        <taxon>Bacteria</taxon>
        <taxon>Bacillati</taxon>
        <taxon>Actinomycetota</taxon>
        <taxon>Actinomycetes</taxon>
        <taxon>Mycobacteriales</taxon>
        <taxon>Tsukamurellaceae</taxon>
        <taxon>Tsukamurella</taxon>
    </lineage>
</organism>
<keyword evidence="3 6" id="KW-0812">Transmembrane</keyword>
<dbReference type="Pfam" id="PF07690">
    <property type="entry name" value="MFS_1"/>
    <property type="match status" value="1"/>
</dbReference>
<proteinExistence type="predicted"/>
<keyword evidence="9" id="KW-1185">Reference proteome</keyword>
<dbReference type="PANTHER" id="PTHR43124:SF3">
    <property type="entry name" value="CHLORAMPHENICOL EFFLUX PUMP RV0191"/>
    <property type="match status" value="1"/>
</dbReference>
<feature type="transmembrane region" description="Helical" evidence="6">
    <location>
        <begin position="166"/>
        <end position="187"/>
    </location>
</feature>
<evidence type="ECO:0000259" key="7">
    <source>
        <dbReference type="PROSITE" id="PS50850"/>
    </source>
</evidence>
<dbReference type="EMBL" id="FNSA01000003">
    <property type="protein sequence ID" value="SED07073.1"/>
    <property type="molecule type" value="Genomic_DNA"/>
</dbReference>
<feature type="transmembrane region" description="Helical" evidence="6">
    <location>
        <begin position="365"/>
        <end position="388"/>
    </location>
</feature>
<dbReference type="GO" id="GO:0022857">
    <property type="term" value="F:transmembrane transporter activity"/>
    <property type="evidence" value="ECO:0007669"/>
    <property type="project" value="InterPro"/>
</dbReference>
<protein>
    <submittedName>
        <fullName evidence="8">Predicted arabinose efflux permease, MFS family</fullName>
    </submittedName>
</protein>
<dbReference type="Gene3D" id="1.20.1250.20">
    <property type="entry name" value="MFS general substrate transporter like domains"/>
    <property type="match status" value="1"/>
</dbReference>
<evidence type="ECO:0000256" key="1">
    <source>
        <dbReference type="ARBA" id="ARBA00004651"/>
    </source>
</evidence>
<feature type="transmembrane region" description="Helical" evidence="6">
    <location>
        <begin position="134"/>
        <end position="160"/>
    </location>
</feature>
<reference evidence="9" key="1">
    <citation type="submission" date="2016-10" db="EMBL/GenBank/DDBJ databases">
        <authorList>
            <person name="Varghese N."/>
            <person name="Submissions S."/>
        </authorList>
    </citation>
    <scope>NUCLEOTIDE SEQUENCE [LARGE SCALE GENOMIC DNA]</scope>
    <source>
        <strain evidence="9">DSM 44234</strain>
    </source>
</reference>
<evidence type="ECO:0000313" key="8">
    <source>
        <dbReference type="EMBL" id="SED07073.1"/>
    </source>
</evidence>
<feature type="domain" description="Major facilitator superfamily (MFS) profile" evidence="7">
    <location>
        <begin position="10"/>
        <end position="394"/>
    </location>
</feature>
<feature type="transmembrane region" description="Helical" evidence="6">
    <location>
        <begin position="277"/>
        <end position="295"/>
    </location>
</feature>
<dbReference type="InterPro" id="IPR011701">
    <property type="entry name" value="MFS"/>
</dbReference>
<sequence>MVQGRTPWGTFGVLYLVFFLMGAEMNLVAPLLPDIARSFGASTGAAGNVVTAYVLCYAVTGPLFGRLSDRLARRHAIAVGMAVFAVADVLSYVAPSLGLLVAARALSGLGAALGAPSIWAYLAEYAAPAQRGRAVSLGAAAYAGGQVLGVPLGALLAHGLGWRAPYLLIGVPMLVVAAVTALRLPSAGPTAPGPDRGGLFAPWRDRRIALAFTSSLLLQAGRLGAYTYVGVLLSQRFGYGLTALGLIGLVVGIGSMTGSVATGALVDRLARPGVHPAWVPAGAALVVAAGVAVATTATVPAVAIAAIAVWCAGGGAFFSAQQTYLSSVDPDNRAAVLGWNNACTNAGIAAGTSVLGAVAVGGPVFAAAATGFAVAASLLSFASVRLGAAPSRAQRTRDAAVTASTATTRGRRAR</sequence>
<dbReference type="InterPro" id="IPR020846">
    <property type="entry name" value="MFS_dom"/>
</dbReference>
<dbReference type="Proteomes" id="UP000182241">
    <property type="component" value="Unassembled WGS sequence"/>
</dbReference>
<dbReference type="SUPFAM" id="SSF103473">
    <property type="entry name" value="MFS general substrate transporter"/>
    <property type="match status" value="1"/>
</dbReference>
<evidence type="ECO:0000256" key="5">
    <source>
        <dbReference type="ARBA" id="ARBA00023136"/>
    </source>
</evidence>
<dbReference type="PROSITE" id="PS50850">
    <property type="entry name" value="MFS"/>
    <property type="match status" value="1"/>
</dbReference>
<gene>
    <name evidence="8" type="ORF">SAMN04489793_3886</name>
</gene>
<feature type="transmembrane region" description="Helical" evidence="6">
    <location>
        <begin position="44"/>
        <end position="64"/>
    </location>
</feature>
<evidence type="ECO:0000313" key="9">
    <source>
        <dbReference type="Proteomes" id="UP000182241"/>
    </source>
</evidence>
<keyword evidence="4 6" id="KW-1133">Transmembrane helix</keyword>
<dbReference type="OrthoDB" id="4571168at2"/>
<feature type="transmembrane region" description="Helical" evidence="6">
    <location>
        <begin position="101"/>
        <end position="122"/>
    </location>
</feature>
<feature type="transmembrane region" description="Helical" evidence="6">
    <location>
        <begin position="208"/>
        <end position="229"/>
    </location>
</feature>
<feature type="transmembrane region" description="Helical" evidence="6">
    <location>
        <begin position="301"/>
        <end position="318"/>
    </location>
</feature>
<keyword evidence="5 6" id="KW-0472">Membrane</keyword>
<comment type="subcellular location">
    <subcellularLocation>
        <location evidence="1">Cell membrane</location>
        <topology evidence="1">Multi-pass membrane protein</topology>
    </subcellularLocation>
</comment>
<feature type="transmembrane region" description="Helical" evidence="6">
    <location>
        <begin position="241"/>
        <end position="265"/>
    </location>
</feature>
<feature type="transmembrane region" description="Helical" evidence="6">
    <location>
        <begin position="76"/>
        <end position="95"/>
    </location>
</feature>
<dbReference type="PANTHER" id="PTHR43124">
    <property type="entry name" value="PURINE EFFLUX PUMP PBUE"/>
    <property type="match status" value="1"/>
</dbReference>
<evidence type="ECO:0000256" key="2">
    <source>
        <dbReference type="ARBA" id="ARBA00022475"/>
    </source>
</evidence>
<feature type="transmembrane region" description="Helical" evidence="6">
    <location>
        <begin position="12"/>
        <end position="32"/>
    </location>
</feature>
<dbReference type="InterPro" id="IPR050189">
    <property type="entry name" value="MFS_Efflux_Transporters"/>
</dbReference>